<dbReference type="Gene3D" id="3.40.640.10">
    <property type="entry name" value="Type I PLP-dependent aspartate aminotransferase-like (Major domain)"/>
    <property type="match status" value="1"/>
</dbReference>
<protein>
    <recommendedName>
        <fullName evidence="3">DegT/DnrJ/EryC1/StrS aminotransferase family protein</fullName>
    </recommendedName>
</protein>
<evidence type="ECO:0000313" key="2">
    <source>
        <dbReference type="Proteomes" id="UP000003416"/>
    </source>
</evidence>
<dbReference type="AlphaFoldDB" id="F3PY22"/>
<evidence type="ECO:0008006" key="3">
    <source>
        <dbReference type="Google" id="ProtNLM"/>
    </source>
</evidence>
<gene>
    <name evidence="1" type="ORF">HMPREF9446_03670</name>
</gene>
<dbReference type="InterPro" id="IPR015421">
    <property type="entry name" value="PyrdxlP-dep_Trfase_major"/>
</dbReference>
<keyword evidence="2" id="KW-1185">Reference proteome</keyword>
<comment type="caution">
    <text evidence="1">The sequence shown here is derived from an EMBL/GenBank/DDBJ whole genome shotgun (WGS) entry which is preliminary data.</text>
</comment>
<dbReference type="Proteomes" id="UP000003416">
    <property type="component" value="Unassembled WGS sequence"/>
</dbReference>
<organism evidence="1 2">
    <name type="scientific">Bacteroides fluxus YIT 12057</name>
    <dbReference type="NCBI Taxonomy" id="763034"/>
    <lineage>
        <taxon>Bacteria</taxon>
        <taxon>Pseudomonadati</taxon>
        <taxon>Bacteroidota</taxon>
        <taxon>Bacteroidia</taxon>
        <taxon>Bacteroidales</taxon>
        <taxon>Bacteroidaceae</taxon>
        <taxon>Bacteroides</taxon>
    </lineage>
</organism>
<dbReference type="RefSeq" id="WP_009126877.1">
    <property type="nucleotide sequence ID" value="NZ_GL882693.1"/>
</dbReference>
<dbReference type="STRING" id="763034.HMPREF9446_03670"/>
<accession>F3PY22</accession>
<sequence>MKEIGGYLELELEDRGDFLHSDGICLNSGRNALEYILISCSGISKIWIPYFTCEVILEPIRKLNIPYSFYPINERLEIEELLQLGESEYLLYTNYYGIKDQYISYLSKLYGQKLIVDNAQALYAVRMENIKTFYSPRKFVGIPDGGIAYTNNMVEIPNYAQDVSYGRCMHLLKRLEMEAIEGYNDFRINSGKLIGQPISVMSLLSRKILSSIDFLAIRKKRIQNFEKLHEALMNRNLLDMSDFGFFECPMIYPYYVDDKTLRKKLIDNRIYVATYWPNVLKWCSEDKLEYELTNNIIALPIDQRYGSEEMDYIIKLLV</sequence>
<dbReference type="SUPFAM" id="SSF53383">
    <property type="entry name" value="PLP-dependent transferases"/>
    <property type="match status" value="1"/>
</dbReference>
<dbReference type="HOGENOM" id="CLU_059313_0_0_10"/>
<dbReference type="eggNOG" id="COG0399">
    <property type="taxonomic scope" value="Bacteria"/>
</dbReference>
<evidence type="ECO:0000313" key="1">
    <source>
        <dbReference type="EMBL" id="EGF50990.1"/>
    </source>
</evidence>
<proteinExistence type="predicted"/>
<dbReference type="GeneID" id="86051019"/>
<dbReference type="InterPro" id="IPR015424">
    <property type="entry name" value="PyrdxlP-dep_Trfase"/>
</dbReference>
<dbReference type="EMBL" id="AFBN01000101">
    <property type="protein sequence ID" value="EGF50990.1"/>
    <property type="molecule type" value="Genomic_DNA"/>
</dbReference>
<name>F3PY22_9BACE</name>
<reference evidence="1 2" key="1">
    <citation type="submission" date="2011-02" db="EMBL/GenBank/DDBJ databases">
        <authorList>
            <person name="Weinstock G."/>
            <person name="Sodergren E."/>
            <person name="Clifton S."/>
            <person name="Fulton L."/>
            <person name="Fulton B."/>
            <person name="Courtney L."/>
            <person name="Fronick C."/>
            <person name="Harrison M."/>
            <person name="Strong C."/>
            <person name="Farmer C."/>
            <person name="Delahaunty K."/>
            <person name="Markovic C."/>
            <person name="Hall O."/>
            <person name="Minx P."/>
            <person name="Tomlinson C."/>
            <person name="Mitreva M."/>
            <person name="Hou S."/>
            <person name="Chen J."/>
            <person name="Wollam A."/>
            <person name="Pepin K.H."/>
            <person name="Johnson M."/>
            <person name="Bhonagiri V."/>
            <person name="Zhang X."/>
            <person name="Suruliraj S."/>
            <person name="Warren W."/>
            <person name="Chinwalla A."/>
            <person name="Mardis E.R."/>
            <person name="Wilson R.K."/>
        </authorList>
    </citation>
    <scope>NUCLEOTIDE SEQUENCE [LARGE SCALE GENOMIC DNA]</scope>
    <source>
        <strain evidence="1 2">YIT 12057</strain>
    </source>
</reference>